<evidence type="ECO:0000313" key="2">
    <source>
        <dbReference type="EMBL" id="MET4581056.1"/>
    </source>
</evidence>
<feature type="transmembrane region" description="Helical" evidence="1">
    <location>
        <begin position="166"/>
        <end position="187"/>
    </location>
</feature>
<reference evidence="2 3" key="1">
    <citation type="submission" date="2024-06" db="EMBL/GenBank/DDBJ databases">
        <title>Sorghum-associated microbial communities from plants grown in Nebraska, USA.</title>
        <authorList>
            <person name="Schachtman D."/>
        </authorList>
    </citation>
    <scope>NUCLEOTIDE SEQUENCE [LARGE SCALE GENOMIC DNA]</scope>
    <source>
        <strain evidence="2 3">2857</strain>
    </source>
</reference>
<protein>
    <recommendedName>
        <fullName evidence="4">DUF4337 domain-containing protein</fullName>
    </recommendedName>
</protein>
<organism evidence="2 3">
    <name type="scientific">Conyzicola nivalis</name>
    <dbReference type="NCBI Taxonomy" id="1477021"/>
    <lineage>
        <taxon>Bacteria</taxon>
        <taxon>Bacillati</taxon>
        <taxon>Actinomycetota</taxon>
        <taxon>Actinomycetes</taxon>
        <taxon>Micrococcales</taxon>
        <taxon>Microbacteriaceae</taxon>
        <taxon>Conyzicola</taxon>
    </lineage>
</organism>
<dbReference type="EMBL" id="JBEPSJ010000001">
    <property type="protein sequence ID" value="MET4581056.1"/>
    <property type="molecule type" value="Genomic_DNA"/>
</dbReference>
<name>A0ABV2QJ45_9MICO</name>
<evidence type="ECO:0000313" key="3">
    <source>
        <dbReference type="Proteomes" id="UP001549257"/>
    </source>
</evidence>
<dbReference type="RefSeq" id="WP_354023247.1">
    <property type="nucleotide sequence ID" value="NZ_JBEPSJ010000001.1"/>
</dbReference>
<comment type="caution">
    <text evidence="2">The sequence shown here is derived from an EMBL/GenBank/DDBJ whole genome shotgun (WGS) entry which is preliminary data.</text>
</comment>
<evidence type="ECO:0000256" key="1">
    <source>
        <dbReference type="SAM" id="Phobius"/>
    </source>
</evidence>
<dbReference type="Proteomes" id="UP001549257">
    <property type="component" value="Unassembled WGS sequence"/>
</dbReference>
<keyword evidence="1" id="KW-1133">Transmembrane helix</keyword>
<feature type="transmembrane region" description="Helical" evidence="1">
    <location>
        <begin position="193"/>
        <end position="216"/>
    </location>
</feature>
<feature type="transmembrane region" description="Helical" evidence="1">
    <location>
        <begin position="26"/>
        <end position="44"/>
    </location>
</feature>
<evidence type="ECO:0008006" key="4">
    <source>
        <dbReference type="Google" id="ProtNLM"/>
    </source>
</evidence>
<keyword evidence="3" id="KW-1185">Reference proteome</keyword>
<sequence>MHEPVSPEPAITAHAKSGRGDEVREIIAVVLLSLTAILTAWCGFESSKWSGQMSIQFSEASSARIRSIDFASEARDARSVDLAIYTQWVDAKARQDEAFATYVSNRFTPEFTTAFDDWVQGGEQLKSPFAEPSYVPAGEVESRKASKLADAKFALALQSNQRGDNYSMLTVMFALVLFFAAIAERATSRWSSWFLICLAGLVSLGGVAVLASFPVLF</sequence>
<keyword evidence="1" id="KW-0472">Membrane</keyword>
<gene>
    <name evidence="2" type="ORF">ABIE21_000546</name>
</gene>
<keyword evidence="1" id="KW-0812">Transmembrane</keyword>
<proteinExistence type="predicted"/>
<accession>A0ABV2QJ45</accession>